<gene>
    <name evidence="12" type="ORF">COX44_02220</name>
</gene>
<comment type="similarity">
    <text evidence="2">Belongs to the HsdR family.</text>
</comment>
<dbReference type="GO" id="GO:0003677">
    <property type="term" value="F:DNA binding"/>
    <property type="evidence" value="ECO:0007669"/>
    <property type="project" value="UniProtKB-KW"/>
</dbReference>
<evidence type="ECO:0000313" key="12">
    <source>
        <dbReference type="EMBL" id="PIP17023.1"/>
    </source>
</evidence>
<comment type="catalytic activity">
    <reaction evidence="1">
        <text>Endonucleolytic cleavage of DNA to give random double-stranded fragments with terminal 5'-phosphates, ATP is simultaneously hydrolyzed.</text>
        <dbReference type="EC" id="3.1.21.3"/>
    </reaction>
</comment>
<name>A0A2G9YE62_9BACT</name>
<dbReference type="GO" id="GO:0009035">
    <property type="term" value="F:type I site-specific deoxyribonuclease activity"/>
    <property type="evidence" value="ECO:0007669"/>
    <property type="project" value="UniProtKB-EC"/>
</dbReference>
<proteinExistence type="inferred from homology"/>
<dbReference type="AlphaFoldDB" id="A0A2G9YE62"/>
<evidence type="ECO:0000256" key="3">
    <source>
        <dbReference type="ARBA" id="ARBA00012654"/>
    </source>
</evidence>
<keyword evidence="6" id="KW-0680">Restriction system</keyword>
<sequence length="158" mass="18288">MPQKIEKKLVEDFAVQKLQELGWQFVEPTELKRESIKEPLLIDDLKRTLFRLNEDLGITEDEVNKVIGDLQLLPSDQEGAKKLLSWLKYGIGVKFEEQGVVKYIQLFDFKNLGRNEFIFSRQVHYKGIETRIPDIVLYINGIPLAQIECKNPASIRTG</sequence>
<dbReference type="EMBL" id="PCRH01000048">
    <property type="protein sequence ID" value="PIP17023.1"/>
    <property type="molecule type" value="Genomic_DNA"/>
</dbReference>
<dbReference type="CDD" id="cd22332">
    <property type="entry name" value="HsdR_N"/>
    <property type="match status" value="1"/>
</dbReference>
<keyword evidence="4" id="KW-0540">Nuclease</keyword>
<keyword evidence="8" id="KW-0378">Hydrolase</keyword>
<evidence type="ECO:0000256" key="10">
    <source>
        <dbReference type="ARBA" id="ARBA00023125"/>
    </source>
</evidence>
<keyword evidence="10" id="KW-0238">DNA-binding</keyword>
<evidence type="ECO:0000256" key="9">
    <source>
        <dbReference type="ARBA" id="ARBA00022840"/>
    </source>
</evidence>
<dbReference type="PANTHER" id="PTHR30195:SF15">
    <property type="entry name" value="TYPE I RESTRICTION ENZYME HINDI ENDONUCLEASE SUBUNIT"/>
    <property type="match status" value="1"/>
</dbReference>
<dbReference type="Gene3D" id="3.90.1570.50">
    <property type="match status" value="1"/>
</dbReference>
<dbReference type="GO" id="GO:0005524">
    <property type="term" value="F:ATP binding"/>
    <property type="evidence" value="ECO:0007669"/>
    <property type="project" value="UniProtKB-KW"/>
</dbReference>
<accession>A0A2G9YE62</accession>
<dbReference type="GO" id="GO:0009307">
    <property type="term" value="P:DNA restriction-modification system"/>
    <property type="evidence" value="ECO:0007669"/>
    <property type="project" value="UniProtKB-KW"/>
</dbReference>
<comment type="caution">
    <text evidence="12">The sequence shown here is derived from an EMBL/GenBank/DDBJ whole genome shotgun (WGS) entry which is preliminary data.</text>
</comment>
<feature type="domain" description="Restriction endonuclease type I HsdR N-terminal" evidence="11">
    <location>
        <begin position="6"/>
        <end position="153"/>
    </location>
</feature>
<dbReference type="EC" id="3.1.21.3" evidence="3"/>
<keyword evidence="5" id="KW-0547">Nucleotide-binding</keyword>
<keyword evidence="9" id="KW-0067">ATP-binding</keyword>
<evidence type="ECO:0000259" key="11">
    <source>
        <dbReference type="Pfam" id="PF04313"/>
    </source>
</evidence>
<protein>
    <recommendedName>
        <fullName evidence="3">type I site-specific deoxyribonuclease</fullName>
        <ecNumber evidence="3">3.1.21.3</ecNumber>
    </recommendedName>
</protein>
<dbReference type="PANTHER" id="PTHR30195">
    <property type="entry name" value="TYPE I SITE-SPECIFIC DEOXYRIBONUCLEASE PROTEIN SUBUNIT M AND R"/>
    <property type="match status" value="1"/>
</dbReference>
<organism evidence="12 13">
    <name type="scientific">Candidatus Portnoybacteria bacterium CG23_combo_of_CG06-09_8_20_14_all_37_13</name>
    <dbReference type="NCBI Taxonomy" id="1974819"/>
    <lineage>
        <taxon>Bacteria</taxon>
        <taxon>Candidatus Portnoyibacteriota</taxon>
    </lineage>
</organism>
<reference evidence="12 13" key="1">
    <citation type="submission" date="2017-09" db="EMBL/GenBank/DDBJ databases">
        <title>Depth-based differentiation of microbial function through sediment-hosted aquifers and enrichment of novel symbionts in the deep terrestrial subsurface.</title>
        <authorList>
            <person name="Probst A.J."/>
            <person name="Ladd B."/>
            <person name="Jarett J.K."/>
            <person name="Geller-Mcgrath D.E."/>
            <person name="Sieber C.M."/>
            <person name="Emerson J.B."/>
            <person name="Anantharaman K."/>
            <person name="Thomas B.C."/>
            <person name="Malmstrom R."/>
            <person name="Stieglmeier M."/>
            <person name="Klingl A."/>
            <person name="Woyke T."/>
            <person name="Ryan C.M."/>
            <person name="Banfield J.F."/>
        </authorList>
    </citation>
    <scope>NUCLEOTIDE SEQUENCE [LARGE SCALE GENOMIC DNA]</scope>
    <source>
        <strain evidence="12">CG23_combo_of_CG06-09_8_20_14_all_37_13</strain>
    </source>
</reference>
<evidence type="ECO:0000256" key="7">
    <source>
        <dbReference type="ARBA" id="ARBA00022759"/>
    </source>
</evidence>
<evidence type="ECO:0000256" key="6">
    <source>
        <dbReference type="ARBA" id="ARBA00022747"/>
    </source>
</evidence>
<dbReference type="Pfam" id="PF04313">
    <property type="entry name" value="HSDR_N"/>
    <property type="match status" value="1"/>
</dbReference>
<evidence type="ECO:0000256" key="8">
    <source>
        <dbReference type="ARBA" id="ARBA00022801"/>
    </source>
</evidence>
<dbReference type="InterPro" id="IPR007409">
    <property type="entry name" value="Restrct_endonuc_type1_HsdR_N"/>
</dbReference>
<keyword evidence="7" id="KW-0255">Endonuclease</keyword>
<dbReference type="InterPro" id="IPR051268">
    <property type="entry name" value="Type-I_R_enzyme_R_subunit"/>
</dbReference>
<evidence type="ECO:0000256" key="5">
    <source>
        <dbReference type="ARBA" id="ARBA00022741"/>
    </source>
</evidence>
<dbReference type="Proteomes" id="UP000231480">
    <property type="component" value="Unassembled WGS sequence"/>
</dbReference>
<evidence type="ECO:0000256" key="1">
    <source>
        <dbReference type="ARBA" id="ARBA00000851"/>
    </source>
</evidence>
<feature type="non-terminal residue" evidence="12">
    <location>
        <position position="158"/>
    </location>
</feature>
<evidence type="ECO:0000313" key="13">
    <source>
        <dbReference type="Proteomes" id="UP000231480"/>
    </source>
</evidence>
<evidence type="ECO:0000256" key="4">
    <source>
        <dbReference type="ARBA" id="ARBA00022722"/>
    </source>
</evidence>
<evidence type="ECO:0000256" key="2">
    <source>
        <dbReference type="ARBA" id="ARBA00008598"/>
    </source>
</evidence>